<dbReference type="VEuPathDB" id="FungiDB:SCHCODRAFT_02484255"/>
<dbReference type="GO" id="GO:0004674">
    <property type="term" value="F:protein serine/threonine kinase activity"/>
    <property type="evidence" value="ECO:0007669"/>
    <property type="project" value="TreeGrafter"/>
</dbReference>
<dbReference type="PRINTS" id="PR00109">
    <property type="entry name" value="TYRKINASE"/>
</dbReference>
<keyword evidence="3" id="KW-1185">Reference proteome</keyword>
<name>D8PW79_SCHCM</name>
<reference evidence="2 3" key="1">
    <citation type="journal article" date="2010" name="Nat. Biotechnol.">
        <title>Genome sequence of the model mushroom Schizophyllum commune.</title>
        <authorList>
            <person name="Ohm R.A."/>
            <person name="de Jong J.F."/>
            <person name="Lugones L.G."/>
            <person name="Aerts A."/>
            <person name="Kothe E."/>
            <person name="Stajich J.E."/>
            <person name="de Vries R.P."/>
            <person name="Record E."/>
            <person name="Levasseur A."/>
            <person name="Baker S.E."/>
            <person name="Bartholomew K.A."/>
            <person name="Coutinho P.M."/>
            <person name="Erdmann S."/>
            <person name="Fowler T.J."/>
            <person name="Gathman A.C."/>
            <person name="Lombard V."/>
            <person name="Henrissat B."/>
            <person name="Knabe N."/>
            <person name="Kuees U."/>
            <person name="Lilly W.W."/>
            <person name="Lindquist E."/>
            <person name="Lucas S."/>
            <person name="Magnuson J.K."/>
            <person name="Piumi F."/>
            <person name="Raudaskoski M."/>
            <person name="Salamov A."/>
            <person name="Schmutz J."/>
            <person name="Schwarze F.W.M.R."/>
            <person name="vanKuyk P.A."/>
            <person name="Horton J.S."/>
            <person name="Grigoriev I.V."/>
            <person name="Woesten H.A.B."/>
        </authorList>
    </citation>
    <scope>NUCLEOTIDE SEQUENCE [LARGE SCALE GENOMIC DNA]</scope>
    <source>
        <strain evidence="3">H4-8 / FGSC 9210</strain>
    </source>
</reference>
<dbReference type="HOGENOM" id="CLU_000288_7_18_1"/>
<evidence type="ECO:0000313" key="3">
    <source>
        <dbReference type="Proteomes" id="UP000007431"/>
    </source>
</evidence>
<gene>
    <name evidence="2" type="ORF">SCHCODRAFT_232455</name>
</gene>
<proteinExistence type="predicted"/>
<dbReference type="OMA" id="WAVALEC"/>
<feature type="domain" description="Protein kinase" evidence="1">
    <location>
        <begin position="140"/>
        <end position="395"/>
    </location>
</feature>
<protein>
    <recommendedName>
        <fullName evidence="1">Protein kinase domain-containing protein</fullName>
    </recommendedName>
</protein>
<organism evidence="3">
    <name type="scientific">Schizophyllum commune (strain H4-8 / FGSC 9210)</name>
    <name type="common">Split gill fungus</name>
    <dbReference type="NCBI Taxonomy" id="578458"/>
    <lineage>
        <taxon>Eukaryota</taxon>
        <taxon>Fungi</taxon>
        <taxon>Dikarya</taxon>
        <taxon>Basidiomycota</taxon>
        <taxon>Agaricomycotina</taxon>
        <taxon>Agaricomycetes</taxon>
        <taxon>Agaricomycetidae</taxon>
        <taxon>Agaricales</taxon>
        <taxon>Schizophyllaceae</taxon>
        <taxon>Schizophyllum</taxon>
    </lineage>
</organism>
<dbReference type="eggNOG" id="KOG0192">
    <property type="taxonomic scope" value="Eukaryota"/>
</dbReference>
<dbReference type="STRING" id="578458.D8PW79"/>
<dbReference type="SUPFAM" id="SSF56112">
    <property type="entry name" value="Protein kinase-like (PK-like)"/>
    <property type="match status" value="1"/>
</dbReference>
<dbReference type="PANTHER" id="PTHR44329">
    <property type="entry name" value="SERINE/THREONINE-PROTEIN KINASE TNNI3K-RELATED"/>
    <property type="match status" value="1"/>
</dbReference>
<accession>D8PW79</accession>
<dbReference type="InterPro" id="IPR000719">
    <property type="entry name" value="Prot_kinase_dom"/>
</dbReference>
<evidence type="ECO:0000259" key="1">
    <source>
        <dbReference type="PROSITE" id="PS50011"/>
    </source>
</evidence>
<sequence>MTSLTWRYRPFNASFTSFSANILAQHHQQEAHEVNQNAASEMLQLLSACLSNQQDMHQLLRMQQSGENVAAQIMEAGQLTLAEIREHPTRRASLESTTTITPLTPNTSHQIQDVQHGLVNLHNLTGIPPYIKILDGEVRKDDEQAIGGGSSTDIWRGTWMGERAIALKSLRNVKADDAKAQKRFRTQIELWSQLQHDNILPFYGIVTNMVPWIHIVTPLQENRDVLHYVKINPSASKQDLLVGAARGVAYLHSREVPIVHGNLKCTNILVDDMGHARIADFGMAKIVASVTGENASYTLSKGLNGRWIAPELIRGQEAREASDVWSFGMVVLELMTEKQPYAEQKNGFAVIVDISTGKHPRRPDVVSDPMWAMVQRCWAFEPQDRPAMGEVVGWLEGG</sequence>
<dbReference type="OrthoDB" id="5966500at2759"/>
<evidence type="ECO:0000313" key="2">
    <source>
        <dbReference type="EMBL" id="EFJ00989.1"/>
    </source>
</evidence>
<dbReference type="InParanoid" id="D8PW79"/>
<dbReference type="PANTHER" id="PTHR44329:SF214">
    <property type="entry name" value="PROTEIN KINASE DOMAIN-CONTAINING PROTEIN"/>
    <property type="match status" value="1"/>
</dbReference>
<dbReference type="InterPro" id="IPR011009">
    <property type="entry name" value="Kinase-like_dom_sf"/>
</dbReference>
<dbReference type="EMBL" id="GL377303">
    <property type="protein sequence ID" value="EFJ00989.1"/>
    <property type="molecule type" value="Genomic_DNA"/>
</dbReference>
<dbReference type="Pfam" id="PF07714">
    <property type="entry name" value="PK_Tyr_Ser-Thr"/>
    <property type="match status" value="1"/>
</dbReference>
<dbReference type="GO" id="GO:0005524">
    <property type="term" value="F:ATP binding"/>
    <property type="evidence" value="ECO:0007669"/>
    <property type="project" value="InterPro"/>
</dbReference>
<dbReference type="GeneID" id="9595671"/>
<dbReference type="RefSeq" id="XP_003035891.1">
    <property type="nucleotide sequence ID" value="XM_003035845.1"/>
</dbReference>
<dbReference type="Proteomes" id="UP000007431">
    <property type="component" value="Unassembled WGS sequence"/>
</dbReference>
<dbReference type="Gene3D" id="1.10.510.10">
    <property type="entry name" value="Transferase(Phosphotransferase) domain 1"/>
    <property type="match status" value="1"/>
</dbReference>
<dbReference type="InterPro" id="IPR001245">
    <property type="entry name" value="Ser-Thr/Tyr_kinase_cat_dom"/>
</dbReference>
<dbReference type="PROSITE" id="PS50011">
    <property type="entry name" value="PROTEIN_KINASE_DOM"/>
    <property type="match status" value="1"/>
</dbReference>
<dbReference type="AlphaFoldDB" id="D8PW79"/>
<dbReference type="InterPro" id="IPR051681">
    <property type="entry name" value="Ser/Thr_Kinases-Pseudokinases"/>
</dbReference>
<dbReference type="KEGG" id="scm:SCHCO_02484255"/>